<dbReference type="EMBL" id="CP147248">
    <property type="protein sequence ID" value="WYJ86830.1"/>
    <property type="molecule type" value="Genomic_DNA"/>
</dbReference>
<dbReference type="RefSeq" id="WP_086445560.1">
    <property type="nucleotide sequence ID" value="NZ_CP147248.1"/>
</dbReference>
<sequence length="486" mass="53849">MSTKTRNKQHFSLSFITMLLTFIFVLNGHTALAADYEPNQLLGSTNWEGTYVYDAQGNDVTSQNSGFIGRAKYDATTNRYEFFDKQTNVSRGDKGIFFVTQDGKKRILLSELGYRVVVDMVRLDKDMFTYRRSGVQKDGTQGNVFVEHVPYSGELTFTSQPPVLSKQTGEIVTDQPGRTILSITKWQGTKALDENGNDVSAYNQGFLGLARYESKTGRYEFFTTQGESRNDFGYYDVINGNKERTHISLGANSYGATLELTELNNNRFTYARMGKNAAGEDIPITVEHEPYTGEQPLEFTFNPANELIVQPAAKVPNKDDLTNSNAVVEVESVTNSGTVKFSENANTEASIIFSKINTKDRQTLVEENEPGKAVVSVIDTRTGEASQNEWNVRTKLSDGPFGNKGFLLNNLGVVLTPSTQEESVTTAEKVTMNDNGEYQAFSVAYKEGSNERKAVTLNPQLTVGNTNLLQSGVYGANITWTLTPKV</sequence>
<dbReference type="Pfam" id="PF16103">
    <property type="entry name" value="DUF4822"/>
    <property type="match status" value="2"/>
</dbReference>
<proteinExistence type="predicted"/>
<dbReference type="InterPro" id="IPR032247">
    <property type="entry name" value="DUF4822"/>
</dbReference>
<evidence type="ECO:0000313" key="4">
    <source>
        <dbReference type="Proteomes" id="UP000195080"/>
    </source>
</evidence>
<reference evidence="3 4" key="2">
    <citation type="submission" date="2024-03" db="EMBL/GenBank/DDBJ databases">
        <title>The Genome Sequence of Enterococcus sp. DIV0727d.</title>
        <authorList>
            <consortium name="The Broad Institute Genomics Platform"/>
            <consortium name="The Broad Institute Microbial Omics Core"/>
            <consortium name="The Broad Institute Genomic Center for Infectious Diseases"/>
            <person name="Earl A."/>
            <person name="Manson A."/>
            <person name="Gilmore M."/>
            <person name="Schwartman J."/>
            <person name="Shea T."/>
            <person name="Abouelleil A."/>
            <person name="Cao P."/>
            <person name="Chapman S."/>
            <person name="Cusick C."/>
            <person name="Young S."/>
            <person name="Neafsey D."/>
            <person name="Nusbaum C."/>
            <person name="Birren B."/>
        </authorList>
    </citation>
    <scope>NUCLEOTIDE SEQUENCE [LARGE SCALE GENOMIC DNA]</scope>
    <source>
        <strain evidence="3 4">12C11_DIV0727</strain>
    </source>
</reference>
<feature type="signal peptide" evidence="1">
    <location>
        <begin position="1"/>
        <end position="33"/>
    </location>
</feature>
<dbReference type="Gene3D" id="2.40.128.540">
    <property type="entry name" value="Domain of unknown function DUF4822"/>
    <property type="match status" value="2"/>
</dbReference>
<gene>
    <name evidence="3" type="ORF">A5866_001914</name>
</gene>
<name>A0ABZ2T629_9ENTE</name>
<organism evidence="3 4">
    <name type="scientific">Candidatus Enterococcus lemimoniae</name>
    <dbReference type="NCBI Taxonomy" id="1834167"/>
    <lineage>
        <taxon>Bacteria</taxon>
        <taxon>Bacillati</taxon>
        <taxon>Bacillota</taxon>
        <taxon>Bacilli</taxon>
        <taxon>Lactobacillales</taxon>
        <taxon>Enterococcaceae</taxon>
        <taxon>Enterococcus</taxon>
    </lineage>
</organism>
<keyword evidence="1" id="KW-0732">Signal</keyword>
<feature type="domain" description="DUF4822" evidence="2">
    <location>
        <begin position="179"/>
        <end position="299"/>
    </location>
</feature>
<accession>A0ABZ2T629</accession>
<reference evidence="4" key="1">
    <citation type="submission" date="2017-05" db="EMBL/GenBank/DDBJ databases">
        <title>The Genome Sequence of EEnterococcus faecalis 9F2_4866.</title>
        <authorList>
            <consortium name="The Broad Institute Genomics Platform"/>
            <consortium name="The Broad Institute Genomic Center for Infectious Diseases"/>
            <person name="Earl A."/>
            <person name="Manson A."/>
            <person name="Schwartman J."/>
            <person name="Gilmore M."/>
            <person name="Abouelleil A."/>
            <person name="Cao P."/>
            <person name="Chapman S."/>
            <person name="Cusick C."/>
            <person name="Shea T."/>
            <person name="Young S."/>
            <person name="Neafsey D."/>
            <person name="Nusbaum C."/>
            <person name="Birren B."/>
        </authorList>
    </citation>
    <scope>NUCLEOTIDE SEQUENCE [LARGE SCALE GENOMIC DNA]</scope>
    <source>
        <strain evidence="4">12C11_DIV0727</strain>
    </source>
</reference>
<evidence type="ECO:0000313" key="3">
    <source>
        <dbReference type="EMBL" id="WYJ86830.1"/>
    </source>
</evidence>
<protein>
    <recommendedName>
        <fullName evidence="2">DUF4822 domain-containing protein</fullName>
    </recommendedName>
</protein>
<evidence type="ECO:0000256" key="1">
    <source>
        <dbReference type="SAM" id="SignalP"/>
    </source>
</evidence>
<evidence type="ECO:0000259" key="2">
    <source>
        <dbReference type="Pfam" id="PF16103"/>
    </source>
</evidence>
<dbReference type="Proteomes" id="UP000195080">
    <property type="component" value="Chromosome"/>
</dbReference>
<keyword evidence="4" id="KW-1185">Reference proteome</keyword>
<feature type="chain" id="PRO_5047078700" description="DUF4822 domain-containing protein" evidence="1">
    <location>
        <begin position="34"/>
        <end position="486"/>
    </location>
</feature>
<feature type="domain" description="DUF4822" evidence="2">
    <location>
        <begin position="40"/>
        <end position="155"/>
    </location>
</feature>